<dbReference type="AlphaFoldDB" id="A0A6I6GQ33"/>
<evidence type="ECO:0000256" key="1">
    <source>
        <dbReference type="SAM" id="Phobius"/>
    </source>
</evidence>
<evidence type="ECO:0000313" key="3">
    <source>
        <dbReference type="Proteomes" id="UP000426027"/>
    </source>
</evidence>
<gene>
    <name evidence="2" type="ORF">GLV81_18195</name>
</gene>
<keyword evidence="3" id="KW-1185">Reference proteome</keyword>
<protein>
    <recommendedName>
        <fullName evidence="4">LPXTG cell wall anchor domain-containing protein</fullName>
    </recommendedName>
</protein>
<evidence type="ECO:0008006" key="4">
    <source>
        <dbReference type="Google" id="ProtNLM"/>
    </source>
</evidence>
<dbReference type="EMBL" id="CP046566">
    <property type="protein sequence ID" value="QGW29788.1"/>
    <property type="molecule type" value="Genomic_DNA"/>
</dbReference>
<name>A0A6I6GQ33_9BACT</name>
<feature type="transmembrane region" description="Helical" evidence="1">
    <location>
        <begin position="28"/>
        <end position="47"/>
    </location>
</feature>
<reference evidence="2 3" key="1">
    <citation type="submission" date="2019-11" db="EMBL/GenBank/DDBJ databases">
        <authorList>
            <person name="Im W.T."/>
        </authorList>
    </citation>
    <scope>NUCLEOTIDE SEQUENCE [LARGE SCALE GENOMIC DNA]</scope>
    <source>
        <strain evidence="2 3">SB-02</strain>
    </source>
</reference>
<keyword evidence="1" id="KW-0812">Transmembrane</keyword>
<organism evidence="2 3">
    <name type="scientific">Phnomibacter ginsenosidimutans</name>
    <dbReference type="NCBI Taxonomy" id="2676868"/>
    <lineage>
        <taxon>Bacteria</taxon>
        <taxon>Pseudomonadati</taxon>
        <taxon>Bacteroidota</taxon>
        <taxon>Chitinophagia</taxon>
        <taxon>Chitinophagales</taxon>
        <taxon>Chitinophagaceae</taxon>
        <taxon>Phnomibacter</taxon>
    </lineage>
</organism>
<dbReference type="Proteomes" id="UP000426027">
    <property type="component" value="Chromosome"/>
</dbReference>
<sequence length="55" mass="6384">MLLSIFSSLLLQIDTTSAEYQFGYQVGSWLPFIVLLLITLIVVIIIMRKRRKQGR</sequence>
<dbReference type="KEGG" id="fls:GLV81_18195"/>
<dbReference type="RefSeq" id="WP_157480308.1">
    <property type="nucleotide sequence ID" value="NZ_CP046566.1"/>
</dbReference>
<keyword evidence="1" id="KW-1133">Transmembrane helix</keyword>
<proteinExistence type="predicted"/>
<accession>A0A6I6GQ33</accession>
<evidence type="ECO:0000313" key="2">
    <source>
        <dbReference type="EMBL" id="QGW29788.1"/>
    </source>
</evidence>
<keyword evidence="1" id="KW-0472">Membrane</keyword>